<dbReference type="OrthoDB" id="166803at2759"/>
<evidence type="ECO:0000256" key="2">
    <source>
        <dbReference type="ARBA" id="ARBA00022475"/>
    </source>
</evidence>
<dbReference type="InterPro" id="IPR015414">
    <property type="entry name" value="TMEM64"/>
</dbReference>
<comment type="subcellular location">
    <subcellularLocation>
        <location evidence="1">Cell membrane</location>
        <topology evidence="1">Multi-pass membrane protein</topology>
    </subcellularLocation>
</comment>
<feature type="transmembrane region" description="Helical" evidence="7">
    <location>
        <begin position="195"/>
        <end position="222"/>
    </location>
</feature>
<evidence type="ECO:0000256" key="1">
    <source>
        <dbReference type="ARBA" id="ARBA00004651"/>
    </source>
</evidence>
<dbReference type="EMBL" id="AGNL01016139">
    <property type="protein sequence ID" value="EJK65235.1"/>
    <property type="molecule type" value="Genomic_DNA"/>
</dbReference>
<feature type="transmembrane region" description="Helical" evidence="7">
    <location>
        <begin position="31"/>
        <end position="52"/>
    </location>
</feature>
<evidence type="ECO:0000256" key="3">
    <source>
        <dbReference type="ARBA" id="ARBA00022692"/>
    </source>
</evidence>
<comment type="caution">
    <text evidence="9">The sequence shown here is derived from an EMBL/GenBank/DDBJ whole genome shotgun (WGS) entry which is preliminary data.</text>
</comment>
<evidence type="ECO:0000256" key="6">
    <source>
        <dbReference type="SAM" id="MobiDB-lite"/>
    </source>
</evidence>
<keyword evidence="10" id="KW-1185">Reference proteome</keyword>
<evidence type="ECO:0000313" key="9">
    <source>
        <dbReference type="EMBL" id="EJK65235.1"/>
    </source>
</evidence>
<evidence type="ECO:0000256" key="4">
    <source>
        <dbReference type="ARBA" id="ARBA00022989"/>
    </source>
</evidence>
<proteinExistence type="predicted"/>
<dbReference type="PANTHER" id="PTHR12677">
    <property type="entry name" value="GOLGI APPARATUS MEMBRANE PROTEIN TVP38-RELATED"/>
    <property type="match status" value="1"/>
</dbReference>
<dbReference type="OMA" id="AFNYVMG"/>
<protein>
    <recommendedName>
        <fullName evidence="8">VTT domain-containing protein</fullName>
    </recommendedName>
</protein>
<evidence type="ECO:0000259" key="8">
    <source>
        <dbReference type="Pfam" id="PF09335"/>
    </source>
</evidence>
<keyword evidence="5 7" id="KW-0472">Membrane</keyword>
<organism evidence="9 10">
    <name type="scientific">Thalassiosira oceanica</name>
    <name type="common">Marine diatom</name>
    <dbReference type="NCBI Taxonomy" id="159749"/>
    <lineage>
        <taxon>Eukaryota</taxon>
        <taxon>Sar</taxon>
        <taxon>Stramenopiles</taxon>
        <taxon>Ochrophyta</taxon>
        <taxon>Bacillariophyta</taxon>
        <taxon>Coscinodiscophyceae</taxon>
        <taxon>Thalassiosirophycidae</taxon>
        <taxon>Thalassiosirales</taxon>
        <taxon>Thalassiosiraceae</taxon>
        <taxon>Thalassiosira</taxon>
    </lineage>
</organism>
<keyword evidence="4 7" id="KW-1133">Transmembrane helix</keyword>
<sequence length="285" mass="30121">MSLASAKQMNDDDGGRCDDGQAQTKKRRVPFVKLSVGITLLAFIAFIIVDSATDNRAGATVSAFLEWIESNVIAGVFAFMGVYFVATVLFVPGSVLTLGGGFVFGKALGLGRGVALASSAVFIGASLGAIASFLLGRYLLRDWVTERLFKKYKIMTALGSALEEKGFQIAILLRLSPIIPFNAINYILGATSMRLVHYIFSLLGILPGTVLYCFIGATAGSLTESGSAVSGPVAVASLIVGIVFGLASLFLVGYYAKKEFDKIVPQQAQSQGTSEQVQGDTDDMV</sequence>
<keyword evidence="3 7" id="KW-0812">Transmembrane</keyword>
<dbReference type="PANTHER" id="PTHR12677:SF59">
    <property type="entry name" value="GOLGI APPARATUS MEMBRANE PROTEIN TVP38-RELATED"/>
    <property type="match status" value="1"/>
</dbReference>
<feature type="transmembrane region" description="Helical" evidence="7">
    <location>
        <begin position="167"/>
        <end position="188"/>
    </location>
</feature>
<keyword evidence="2" id="KW-1003">Cell membrane</keyword>
<gene>
    <name evidence="9" type="ORF">THAOC_13931</name>
</gene>
<feature type="transmembrane region" description="Helical" evidence="7">
    <location>
        <begin position="116"/>
        <end position="140"/>
    </location>
</feature>
<dbReference type="InterPro" id="IPR032816">
    <property type="entry name" value="VTT_dom"/>
</dbReference>
<feature type="transmembrane region" description="Helical" evidence="7">
    <location>
        <begin position="72"/>
        <end position="104"/>
    </location>
</feature>
<evidence type="ECO:0000256" key="5">
    <source>
        <dbReference type="ARBA" id="ARBA00023136"/>
    </source>
</evidence>
<evidence type="ECO:0000313" key="10">
    <source>
        <dbReference type="Proteomes" id="UP000266841"/>
    </source>
</evidence>
<dbReference type="AlphaFoldDB" id="K0SIW2"/>
<feature type="transmembrane region" description="Helical" evidence="7">
    <location>
        <begin position="234"/>
        <end position="256"/>
    </location>
</feature>
<reference evidence="9 10" key="1">
    <citation type="journal article" date="2012" name="Genome Biol.">
        <title>Genome and low-iron response of an oceanic diatom adapted to chronic iron limitation.</title>
        <authorList>
            <person name="Lommer M."/>
            <person name="Specht M."/>
            <person name="Roy A.S."/>
            <person name="Kraemer L."/>
            <person name="Andreson R."/>
            <person name="Gutowska M.A."/>
            <person name="Wolf J."/>
            <person name="Bergner S.V."/>
            <person name="Schilhabel M.B."/>
            <person name="Klostermeier U.C."/>
            <person name="Beiko R.G."/>
            <person name="Rosenstiel P."/>
            <person name="Hippler M."/>
            <person name="Laroche J."/>
        </authorList>
    </citation>
    <scope>NUCLEOTIDE SEQUENCE [LARGE SCALE GENOMIC DNA]</scope>
    <source>
        <strain evidence="9 10">CCMP1005</strain>
    </source>
</reference>
<dbReference type="Proteomes" id="UP000266841">
    <property type="component" value="Unassembled WGS sequence"/>
</dbReference>
<feature type="domain" description="VTT" evidence="8">
    <location>
        <begin position="91"/>
        <end position="217"/>
    </location>
</feature>
<dbReference type="Pfam" id="PF09335">
    <property type="entry name" value="VTT_dom"/>
    <property type="match status" value="1"/>
</dbReference>
<evidence type="ECO:0000256" key="7">
    <source>
        <dbReference type="SAM" id="Phobius"/>
    </source>
</evidence>
<dbReference type="GO" id="GO:0005886">
    <property type="term" value="C:plasma membrane"/>
    <property type="evidence" value="ECO:0007669"/>
    <property type="project" value="UniProtKB-SubCell"/>
</dbReference>
<dbReference type="eggNOG" id="KOG3140">
    <property type="taxonomic scope" value="Eukaryota"/>
</dbReference>
<name>K0SIW2_THAOC</name>
<feature type="region of interest" description="Disordered" evidence="6">
    <location>
        <begin position="1"/>
        <end position="22"/>
    </location>
</feature>
<accession>K0SIW2</accession>
<feature type="compositionally biased region" description="Basic and acidic residues" evidence="6">
    <location>
        <begin position="9"/>
        <end position="19"/>
    </location>
</feature>